<name>A0A0F6PX01_9ZZZZ</name>
<evidence type="ECO:0000313" key="1">
    <source>
        <dbReference type="EMBL" id="AKC94876.1"/>
    </source>
</evidence>
<dbReference type="InterPro" id="IPR020902">
    <property type="entry name" value="Actin/actin-like_CS"/>
</dbReference>
<dbReference type="EMBL" id="KP869604">
    <property type="protein sequence ID" value="AKC94876.1"/>
    <property type="molecule type" value="Genomic_DNA"/>
</dbReference>
<dbReference type="SMART" id="SM00268">
    <property type="entry name" value="ACTIN"/>
    <property type="match status" value="1"/>
</dbReference>
<dbReference type="AlphaFoldDB" id="A0A0F6PX01"/>
<organism evidence="1">
    <name type="scientific">uncultured organism</name>
    <dbReference type="NCBI Taxonomy" id="155900"/>
    <lineage>
        <taxon>unclassified sequences</taxon>
        <taxon>environmental samples</taxon>
    </lineage>
</organism>
<dbReference type="PROSITE" id="PS00432">
    <property type="entry name" value="ACTINS_2"/>
    <property type="match status" value="1"/>
</dbReference>
<protein>
    <submittedName>
        <fullName evidence="1">Putative actin-related protein</fullName>
    </submittedName>
</protein>
<dbReference type="InterPro" id="IPR004000">
    <property type="entry name" value="Actin"/>
</dbReference>
<dbReference type="FunFam" id="3.30.420.40:FF:000002">
    <property type="entry name" value="Muscle actin"/>
    <property type="match status" value="1"/>
</dbReference>
<dbReference type="Pfam" id="PF00022">
    <property type="entry name" value="Actin"/>
    <property type="match status" value="1"/>
</dbReference>
<accession>A0A0F6PX01</accession>
<dbReference type="Gene3D" id="3.30.420.40">
    <property type="match status" value="2"/>
</dbReference>
<dbReference type="InterPro" id="IPR004001">
    <property type="entry name" value="Actin_CS"/>
</dbReference>
<dbReference type="SUPFAM" id="SSF53067">
    <property type="entry name" value="Actin-like ATPase domain"/>
    <property type="match status" value="2"/>
</dbReference>
<dbReference type="PRINTS" id="PR00190">
    <property type="entry name" value="ACTIN"/>
</dbReference>
<dbReference type="PANTHER" id="PTHR11937">
    <property type="entry name" value="ACTIN"/>
    <property type="match status" value="1"/>
</dbReference>
<dbReference type="InterPro" id="IPR043129">
    <property type="entry name" value="ATPase_NBD"/>
</dbReference>
<sequence>MSEITGKPLVIDNGTGLSKNGYAGEDQPRTVFPTLVGYPKYQGIMSDVDHYVREYYVGEEAMNLRGVLKLMYPLEHGSVRDWDAMEKIWHYTFHNDLRVNPSDHPVLLTEPPMNPDANRYKMAEIMFNTFNVPALYVSMQAVLSLYASGRTTGLVIDAGDGVIHIVPIYEGFAISHAIRRIDIAGRDITGNLQKLLMARGHKFITSAEKEIVRDIKERLCYVALEPEKEMKLAEKHQGMEKQYILPDGNTITIGSERFMAPEAFFNPSLIGREDEPLDDAIFQSVNACDIDLRKELYQNIVLSGGSTMFPGLKERLHKELTELVPENVEIRIVAPPERRYSVWIGGSILSSLKTFQRLWISKKEYEDAGPSVIKRTV</sequence>
<dbReference type="FunFam" id="3.90.640.10:FF:000007">
    <property type="entry name" value="Actin like 7B"/>
    <property type="match status" value="1"/>
</dbReference>
<proteinExistence type="predicted"/>
<reference evidence="1" key="1">
    <citation type="journal article" date="2015" name="Nature">
        <title>Complex archaea that bridge the gap between prokaryotes and eukaryotes.</title>
        <authorList>
            <person name="Spang A."/>
            <person name="Saw J.H."/>
            <person name="Jorgensen S.L."/>
            <person name="Zaremba-Niedzwiedzka K."/>
            <person name="Martijn J."/>
            <person name="Lind A.E."/>
            <person name="van Eijk R."/>
            <person name="Schleper C."/>
            <person name="Guy L."/>
            <person name="Ettema T.J."/>
        </authorList>
    </citation>
    <scope>NUCLEOTIDE SEQUENCE</scope>
</reference>
<dbReference type="PROSITE" id="PS01132">
    <property type="entry name" value="ACTINS_ACT_LIKE"/>
    <property type="match status" value="1"/>
</dbReference>
<dbReference type="Gene3D" id="3.90.640.10">
    <property type="entry name" value="Actin, Chain A, domain 4"/>
    <property type="match status" value="1"/>
</dbReference>